<sequence>MAVISQQAVPLLVCIIVFTIVCTLFLWLRYVAARVSRRAFYMDDAFVILAYVSALSLEGAVIWAISNGMGKHIDELTEYEITVQARMVILGGTIPWLLSCVFCKLSILCFYNRIFTIKEFLRWSRGLIAIVICYCIAFFAVYMTNCQPIYNLWYPVEWGHCREMSISDFATLGTNITLDIAIIALPMPVLWNLKMPLRNKISISIMFSIGFVTIGIMGWRIAAAARTRSNPDYTYNFPLTAVLSFCELWLGIIVACIPTLAPLLNAYIKPALRKVKSSFATTNKSSHGSQCETMHLDVIDKDPSGGKYCELEDGSDDRTFRSNTAIGTAVTTECTYDPPRGAPFAESNASAIHVHHQQEVKFVAATREQWTNPGNDEILPQP</sequence>
<gene>
    <name evidence="1" type="ORF">F4820DRAFT_454578</name>
</gene>
<name>A0ACB9YHM2_9PEZI</name>
<keyword evidence="2" id="KW-1185">Reference proteome</keyword>
<proteinExistence type="predicted"/>
<comment type="caution">
    <text evidence="1">The sequence shown here is derived from an EMBL/GenBank/DDBJ whole genome shotgun (WGS) entry which is preliminary data.</text>
</comment>
<organism evidence="1 2">
    <name type="scientific">Hypoxylon rubiginosum</name>
    <dbReference type="NCBI Taxonomy" id="110542"/>
    <lineage>
        <taxon>Eukaryota</taxon>
        <taxon>Fungi</taxon>
        <taxon>Dikarya</taxon>
        <taxon>Ascomycota</taxon>
        <taxon>Pezizomycotina</taxon>
        <taxon>Sordariomycetes</taxon>
        <taxon>Xylariomycetidae</taxon>
        <taxon>Xylariales</taxon>
        <taxon>Hypoxylaceae</taxon>
        <taxon>Hypoxylon</taxon>
    </lineage>
</organism>
<dbReference type="Proteomes" id="UP001497700">
    <property type="component" value="Unassembled WGS sequence"/>
</dbReference>
<evidence type="ECO:0000313" key="1">
    <source>
        <dbReference type="EMBL" id="KAI4858736.1"/>
    </source>
</evidence>
<evidence type="ECO:0000313" key="2">
    <source>
        <dbReference type="Proteomes" id="UP001497700"/>
    </source>
</evidence>
<reference evidence="1 2" key="1">
    <citation type="journal article" date="2022" name="New Phytol.">
        <title>Ecological generalism drives hyperdiversity of secondary metabolite gene clusters in xylarialean endophytes.</title>
        <authorList>
            <person name="Franco M.E.E."/>
            <person name="Wisecaver J.H."/>
            <person name="Arnold A.E."/>
            <person name="Ju Y.M."/>
            <person name="Slot J.C."/>
            <person name="Ahrendt S."/>
            <person name="Moore L.P."/>
            <person name="Eastman K.E."/>
            <person name="Scott K."/>
            <person name="Konkel Z."/>
            <person name="Mondo S.J."/>
            <person name="Kuo A."/>
            <person name="Hayes R.D."/>
            <person name="Haridas S."/>
            <person name="Andreopoulos B."/>
            <person name="Riley R."/>
            <person name="LaButti K."/>
            <person name="Pangilinan J."/>
            <person name="Lipzen A."/>
            <person name="Amirebrahimi M."/>
            <person name="Yan J."/>
            <person name="Adam C."/>
            <person name="Keymanesh K."/>
            <person name="Ng V."/>
            <person name="Louie K."/>
            <person name="Northen T."/>
            <person name="Drula E."/>
            <person name="Henrissat B."/>
            <person name="Hsieh H.M."/>
            <person name="Youens-Clark K."/>
            <person name="Lutzoni F."/>
            <person name="Miadlikowska J."/>
            <person name="Eastwood D.C."/>
            <person name="Hamelin R.C."/>
            <person name="Grigoriev I.V."/>
            <person name="U'Ren J.M."/>
        </authorList>
    </citation>
    <scope>NUCLEOTIDE SEQUENCE [LARGE SCALE GENOMIC DNA]</scope>
    <source>
        <strain evidence="1 2">CBS 119005</strain>
    </source>
</reference>
<protein>
    <submittedName>
        <fullName evidence="1">Integral membrane protein</fullName>
    </submittedName>
</protein>
<dbReference type="EMBL" id="MU393694">
    <property type="protein sequence ID" value="KAI4858736.1"/>
    <property type="molecule type" value="Genomic_DNA"/>
</dbReference>
<accession>A0ACB9YHM2</accession>